<dbReference type="PRINTS" id="PR00958">
    <property type="entry name" value="HOMSERKINASE"/>
</dbReference>
<evidence type="ECO:0000259" key="5">
    <source>
        <dbReference type="Pfam" id="PF08544"/>
    </source>
</evidence>
<dbReference type="PANTHER" id="PTHR20861">
    <property type="entry name" value="HOMOSERINE/4-DIPHOSPHOCYTIDYL-2-C-METHYL-D-ERYTHRITOL KINASE"/>
    <property type="match status" value="1"/>
</dbReference>
<dbReference type="Pfam" id="PF08544">
    <property type="entry name" value="GHMP_kinases_C"/>
    <property type="match status" value="1"/>
</dbReference>
<keyword evidence="4" id="KW-0067">ATP-binding</keyword>
<evidence type="ECO:0000313" key="7">
    <source>
        <dbReference type="Proteomes" id="UP000030023"/>
    </source>
</evidence>
<accession>A0ABR4XS53</accession>
<dbReference type="SUPFAM" id="SSF55060">
    <property type="entry name" value="GHMP Kinase, C-terminal domain"/>
    <property type="match status" value="1"/>
</dbReference>
<feature type="domain" description="GHMP kinase C-terminal" evidence="5">
    <location>
        <begin position="57"/>
        <end position="132"/>
    </location>
</feature>
<name>A0ABR4XS53_9LACO</name>
<comment type="caution">
    <text evidence="6">The sequence shown here is derived from an EMBL/GenBank/DDBJ whole genome shotgun (WGS) entry which is preliminary data.</text>
</comment>
<evidence type="ECO:0000313" key="6">
    <source>
        <dbReference type="EMBL" id="KGO32317.1"/>
    </source>
</evidence>
<dbReference type="PANTHER" id="PTHR20861:SF1">
    <property type="entry name" value="HOMOSERINE KINASE"/>
    <property type="match status" value="1"/>
</dbReference>
<dbReference type="InterPro" id="IPR013750">
    <property type="entry name" value="GHMP_kinase_C_dom"/>
</dbReference>
<protein>
    <recommendedName>
        <fullName evidence="5">GHMP kinase C-terminal domain-containing protein</fullName>
    </recommendedName>
</protein>
<evidence type="ECO:0000256" key="3">
    <source>
        <dbReference type="ARBA" id="ARBA00022777"/>
    </source>
</evidence>
<evidence type="ECO:0000256" key="1">
    <source>
        <dbReference type="ARBA" id="ARBA00022679"/>
    </source>
</evidence>
<dbReference type="EMBL" id="AXCV01000041">
    <property type="protein sequence ID" value="KGO32317.1"/>
    <property type="molecule type" value="Genomic_DNA"/>
</dbReference>
<keyword evidence="1" id="KW-0808">Transferase</keyword>
<keyword evidence="3" id="KW-0418">Kinase</keyword>
<organism evidence="6 7">
    <name type="scientific">Oenococcus alcoholitolerans</name>
    <dbReference type="NCBI Taxonomy" id="931074"/>
    <lineage>
        <taxon>Bacteria</taxon>
        <taxon>Bacillati</taxon>
        <taxon>Bacillota</taxon>
        <taxon>Bacilli</taxon>
        <taxon>Lactobacillales</taxon>
        <taxon>Lactobacillaceae</taxon>
        <taxon>Oenococcus</taxon>
    </lineage>
</organism>
<dbReference type="Gene3D" id="3.30.70.890">
    <property type="entry name" value="GHMP kinase, C-terminal domain"/>
    <property type="match status" value="1"/>
</dbReference>
<dbReference type="Proteomes" id="UP000030023">
    <property type="component" value="Unassembled WGS sequence"/>
</dbReference>
<keyword evidence="2" id="KW-0547">Nucleotide-binding</keyword>
<gene>
    <name evidence="6" type="ORF">Q757_01705</name>
</gene>
<evidence type="ECO:0000256" key="2">
    <source>
        <dbReference type="ARBA" id="ARBA00022741"/>
    </source>
</evidence>
<evidence type="ECO:0000256" key="4">
    <source>
        <dbReference type="ARBA" id="ARBA00022840"/>
    </source>
</evidence>
<reference evidence="6 7" key="1">
    <citation type="journal article" date="2014" name="Antonie Van Leeuwenhoek">
        <title>Oenococcus alcoholitolerans sp. nov., a lactic acid bacteria isolated from cachaca and ethanol fermentation processes.</title>
        <authorList>
            <person name="Badotti F."/>
            <person name="Moreira A.P."/>
            <person name="Tonon L.A."/>
            <person name="de Lucena B.T."/>
            <person name="Gomes Fde C."/>
            <person name="Kruger R."/>
            <person name="Thompson C.C."/>
            <person name="de Morais M.A.Jr."/>
            <person name="Rosa C.A."/>
            <person name="Thompson F.L."/>
        </authorList>
    </citation>
    <scope>NUCLEOTIDE SEQUENCE [LARGE SCALE GENOMIC DNA]</scope>
    <source>
        <strain evidence="6 7">UFRJ-M7.2.18</strain>
    </source>
</reference>
<proteinExistence type="predicted"/>
<sequence length="160" mass="17968">MEDDKFMTYKFKTPDDYLPVAIIPKRQLSTQLSRSVLPKYIGRNNAVSSSAASNLLVAALANQDWPTAFALTEKDGLHERYRQKLVPELETVRRSAHKEGIYGSYLSGAGTTIMTIVKERQADQLIEILKKQSELSDCQILKLSFDDQGARLAENEEAAF</sequence>
<keyword evidence="7" id="KW-1185">Reference proteome</keyword>
<dbReference type="InterPro" id="IPR036554">
    <property type="entry name" value="GHMP_kinase_C_sf"/>
</dbReference>